<evidence type="ECO:0000313" key="3">
    <source>
        <dbReference type="Proteomes" id="UP001152308"/>
    </source>
</evidence>
<accession>A0ABT6BRH9</accession>
<dbReference type="InterPro" id="IPR016181">
    <property type="entry name" value="Acyl_CoA_acyltransferase"/>
</dbReference>
<dbReference type="Gene3D" id="3.40.630.30">
    <property type="match status" value="1"/>
</dbReference>
<dbReference type="InterPro" id="IPR000182">
    <property type="entry name" value="GNAT_dom"/>
</dbReference>
<dbReference type="EMBL" id="JAKJLQ010000002">
    <property type="protein sequence ID" value="MDF6100315.1"/>
    <property type="molecule type" value="Genomic_DNA"/>
</dbReference>
<gene>
    <name evidence="2" type="ORF">L2299_04545</name>
</gene>
<sequence>MVPPQTLTTPRLRLRPPADRDIEPTFRACQDPDIQRFTLVPVPYTRAHAERFVRDIAPAAGSSVWAIEIPGGELVGTIGLRTVEKGVASLGYWCAPSHRGHRYLTEALAAVLDHAFADPADGGAGFDRVIWRALVDNVALARLAASAGFRYTGRRPEDEIDQLPSGRRVGDVHTAVLRAGEDRAQQSWNLDAQSDSVRRGAQFLQ</sequence>
<reference evidence="2" key="2">
    <citation type="submission" date="2022-01" db="EMBL/GenBank/DDBJ databases">
        <authorList>
            <person name="Sanchez-Suarez J."/>
            <person name="Villamil L."/>
            <person name="Diaz L.E."/>
        </authorList>
    </citation>
    <scope>NUCLEOTIDE SEQUENCE</scope>
    <source>
        <strain evidence="2">EUFUS-Z928</strain>
    </source>
</reference>
<evidence type="ECO:0000313" key="2">
    <source>
        <dbReference type="EMBL" id="MDF6100315.1"/>
    </source>
</evidence>
<comment type="caution">
    <text evidence="2">The sequence shown here is derived from an EMBL/GenBank/DDBJ whole genome shotgun (WGS) entry which is preliminary data.</text>
</comment>
<protein>
    <submittedName>
        <fullName evidence="2">GNAT family N-acetyltransferase</fullName>
    </submittedName>
</protein>
<dbReference type="PROSITE" id="PS51186">
    <property type="entry name" value="GNAT"/>
    <property type="match status" value="1"/>
</dbReference>
<dbReference type="PANTHER" id="PTHR43792">
    <property type="entry name" value="GNAT FAMILY, PUTATIVE (AFU_ORTHOLOGUE AFUA_3G00765)-RELATED-RELATED"/>
    <property type="match status" value="1"/>
</dbReference>
<reference evidence="2" key="1">
    <citation type="journal article" date="2022" name="Data Brief">
        <title>Draft genome sequence data of Gordonia hongkongensis strain EUFUS-Z928 isolated from the octocoral Eunicea fusca.</title>
        <authorList>
            <person name="Sanchez-Suarez J."/>
            <person name="Diaz L."/>
            <person name="Melo-Bolivar J."/>
            <person name="Villamil L."/>
        </authorList>
    </citation>
    <scope>NUCLEOTIDE SEQUENCE</scope>
    <source>
        <strain evidence="2">EUFUS-Z928</strain>
    </source>
</reference>
<dbReference type="InterPro" id="IPR051531">
    <property type="entry name" value="N-acetyltransferase"/>
</dbReference>
<dbReference type="SUPFAM" id="SSF55729">
    <property type="entry name" value="Acyl-CoA N-acyltransferases (Nat)"/>
    <property type="match status" value="1"/>
</dbReference>
<dbReference type="RefSeq" id="WP_277242764.1">
    <property type="nucleotide sequence ID" value="NZ_JAKJLQ010000002.1"/>
</dbReference>
<dbReference type="Proteomes" id="UP001152308">
    <property type="component" value="Unassembled WGS sequence"/>
</dbReference>
<keyword evidence="3" id="KW-1185">Reference proteome</keyword>
<evidence type="ECO:0000259" key="1">
    <source>
        <dbReference type="PROSITE" id="PS51186"/>
    </source>
</evidence>
<feature type="domain" description="N-acetyltransferase" evidence="1">
    <location>
        <begin position="24"/>
        <end position="170"/>
    </location>
</feature>
<proteinExistence type="predicted"/>
<organism evidence="2 3">
    <name type="scientific">Gordonia hongkongensis</name>
    <dbReference type="NCBI Taxonomy" id="1701090"/>
    <lineage>
        <taxon>Bacteria</taxon>
        <taxon>Bacillati</taxon>
        <taxon>Actinomycetota</taxon>
        <taxon>Actinomycetes</taxon>
        <taxon>Mycobacteriales</taxon>
        <taxon>Gordoniaceae</taxon>
        <taxon>Gordonia</taxon>
    </lineage>
</organism>
<dbReference type="Pfam" id="PF13302">
    <property type="entry name" value="Acetyltransf_3"/>
    <property type="match status" value="1"/>
</dbReference>
<name>A0ABT6BRH9_9ACTN</name>